<dbReference type="EMBL" id="ML121553">
    <property type="protein sequence ID" value="RPB22200.1"/>
    <property type="molecule type" value="Genomic_DNA"/>
</dbReference>
<evidence type="ECO:0000313" key="2">
    <source>
        <dbReference type="EMBL" id="RPB22200.1"/>
    </source>
</evidence>
<proteinExistence type="predicted"/>
<keyword evidence="3" id="KW-1185">Reference proteome</keyword>
<dbReference type="InParanoid" id="A0A3N4LH34"/>
<evidence type="ECO:0000256" key="1">
    <source>
        <dbReference type="SAM" id="Phobius"/>
    </source>
</evidence>
<sequence>MYAHGSTYPISFFYYFCFSILVIIDRAQYIAPRVLFICLRATGTHIQPEVPG</sequence>
<name>A0A3N4LH34_9PEZI</name>
<feature type="transmembrane region" description="Helical" evidence="1">
    <location>
        <begin position="6"/>
        <end position="24"/>
    </location>
</feature>
<keyword evidence="1" id="KW-1133">Transmembrane helix</keyword>
<keyword evidence="1" id="KW-0472">Membrane</keyword>
<gene>
    <name evidence="2" type="ORF">L211DRAFT_339569</name>
</gene>
<organism evidence="2 3">
    <name type="scientific">Terfezia boudieri ATCC MYA-4762</name>
    <dbReference type="NCBI Taxonomy" id="1051890"/>
    <lineage>
        <taxon>Eukaryota</taxon>
        <taxon>Fungi</taxon>
        <taxon>Dikarya</taxon>
        <taxon>Ascomycota</taxon>
        <taxon>Pezizomycotina</taxon>
        <taxon>Pezizomycetes</taxon>
        <taxon>Pezizales</taxon>
        <taxon>Pezizaceae</taxon>
        <taxon>Terfezia</taxon>
    </lineage>
</organism>
<evidence type="ECO:0000313" key="3">
    <source>
        <dbReference type="Proteomes" id="UP000267821"/>
    </source>
</evidence>
<dbReference type="AlphaFoldDB" id="A0A3N4LH34"/>
<keyword evidence="1" id="KW-0812">Transmembrane</keyword>
<accession>A0A3N4LH34</accession>
<reference evidence="2 3" key="1">
    <citation type="journal article" date="2018" name="Nat. Ecol. Evol.">
        <title>Pezizomycetes genomes reveal the molecular basis of ectomycorrhizal truffle lifestyle.</title>
        <authorList>
            <person name="Murat C."/>
            <person name="Payen T."/>
            <person name="Noel B."/>
            <person name="Kuo A."/>
            <person name="Morin E."/>
            <person name="Chen J."/>
            <person name="Kohler A."/>
            <person name="Krizsan K."/>
            <person name="Balestrini R."/>
            <person name="Da Silva C."/>
            <person name="Montanini B."/>
            <person name="Hainaut M."/>
            <person name="Levati E."/>
            <person name="Barry K.W."/>
            <person name="Belfiori B."/>
            <person name="Cichocki N."/>
            <person name="Clum A."/>
            <person name="Dockter R.B."/>
            <person name="Fauchery L."/>
            <person name="Guy J."/>
            <person name="Iotti M."/>
            <person name="Le Tacon F."/>
            <person name="Lindquist E.A."/>
            <person name="Lipzen A."/>
            <person name="Malagnac F."/>
            <person name="Mello A."/>
            <person name="Molinier V."/>
            <person name="Miyauchi S."/>
            <person name="Poulain J."/>
            <person name="Riccioni C."/>
            <person name="Rubini A."/>
            <person name="Sitrit Y."/>
            <person name="Splivallo R."/>
            <person name="Traeger S."/>
            <person name="Wang M."/>
            <person name="Zifcakova L."/>
            <person name="Wipf D."/>
            <person name="Zambonelli A."/>
            <person name="Paolocci F."/>
            <person name="Nowrousian M."/>
            <person name="Ottonello S."/>
            <person name="Baldrian P."/>
            <person name="Spatafora J.W."/>
            <person name="Henrissat B."/>
            <person name="Nagy L.G."/>
            <person name="Aury J.M."/>
            <person name="Wincker P."/>
            <person name="Grigoriev I.V."/>
            <person name="Bonfante P."/>
            <person name="Martin F.M."/>
        </authorList>
    </citation>
    <scope>NUCLEOTIDE SEQUENCE [LARGE SCALE GENOMIC DNA]</scope>
    <source>
        <strain evidence="2 3">ATCC MYA-4762</strain>
    </source>
</reference>
<protein>
    <submittedName>
        <fullName evidence="2">Uncharacterized protein</fullName>
    </submittedName>
</protein>
<dbReference type="Proteomes" id="UP000267821">
    <property type="component" value="Unassembled WGS sequence"/>
</dbReference>